<protein>
    <submittedName>
        <fullName evidence="1">Uncharacterized protein</fullName>
    </submittedName>
</protein>
<proteinExistence type="predicted"/>
<gene>
    <name evidence="1" type="ORF">EVAR_79508_1</name>
</gene>
<keyword evidence="2" id="KW-1185">Reference proteome</keyword>
<name>A0A4C1UDZ9_EUMVA</name>
<comment type="caution">
    <text evidence="1">The sequence shown here is derived from an EMBL/GenBank/DDBJ whole genome shotgun (WGS) entry which is preliminary data.</text>
</comment>
<dbReference type="Proteomes" id="UP000299102">
    <property type="component" value="Unassembled WGS sequence"/>
</dbReference>
<evidence type="ECO:0000313" key="2">
    <source>
        <dbReference type="Proteomes" id="UP000299102"/>
    </source>
</evidence>
<dbReference type="AlphaFoldDB" id="A0A4C1UDZ9"/>
<organism evidence="1 2">
    <name type="scientific">Eumeta variegata</name>
    <name type="common">Bagworm moth</name>
    <name type="synonym">Eumeta japonica</name>
    <dbReference type="NCBI Taxonomy" id="151549"/>
    <lineage>
        <taxon>Eukaryota</taxon>
        <taxon>Metazoa</taxon>
        <taxon>Ecdysozoa</taxon>
        <taxon>Arthropoda</taxon>
        <taxon>Hexapoda</taxon>
        <taxon>Insecta</taxon>
        <taxon>Pterygota</taxon>
        <taxon>Neoptera</taxon>
        <taxon>Endopterygota</taxon>
        <taxon>Lepidoptera</taxon>
        <taxon>Glossata</taxon>
        <taxon>Ditrysia</taxon>
        <taxon>Tineoidea</taxon>
        <taxon>Psychidae</taxon>
        <taxon>Oiketicinae</taxon>
        <taxon>Eumeta</taxon>
    </lineage>
</organism>
<reference evidence="1 2" key="1">
    <citation type="journal article" date="2019" name="Commun. Biol.">
        <title>The bagworm genome reveals a unique fibroin gene that provides high tensile strength.</title>
        <authorList>
            <person name="Kono N."/>
            <person name="Nakamura H."/>
            <person name="Ohtoshi R."/>
            <person name="Tomita M."/>
            <person name="Numata K."/>
            <person name="Arakawa K."/>
        </authorList>
    </citation>
    <scope>NUCLEOTIDE SEQUENCE [LARGE SCALE GENOMIC DNA]</scope>
</reference>
<evidence type="ECO:0000313" key="1">
    <source>
        <dbReference type="EMBL" id="GBP24598.1"/>
    </source>
</evidence>
<dbReference type="EMBL" id="BGZK01000163">
    <property type="protein sequence ID" value="GBP24598.1"/>
    <property type="molecule type" value="Genomic_DNA"/>
</dbReference>
<accession>A0A4C1UDZ9</accession>
<sequence>MTYVLENGYVLYKKMSKYKKNRNNAQDITKIGIESGTRIHSRIAIAVDSETVNKTNEPSRNDNRVLSPPALRVIDKDYSLNCRTMLDGFNTYT</sequence>